<dbReference type="InterPro" id="IPR039039">
    <property type="entry name" value="RAI1-like_fam"/>
</dbReference>
<dbReference type="InterPro" id="IPR013783">
    <property type="entry name" value="Ig-like_fold"/>
</dbReference>
<proteinExistence type="inferred from homology"/>
<dbReference type="InterPro" id="IPR000535">
    <property type="entry name" value="MSP_dom"/>
</dbReference>
<dbReference type="SUPFAM" id="SSF49354">
    <property type="entry name" value="PapD-like"/>
    <property type="match status" value="1"/>
</dbReference>
<dbReference type="GO" id="GO:0005634">
    <property type="term" value="C:nucleus"/>
    <property type="evidence" value="ECO:0007669"/>
    <property type="project" value="UniProtKB-SubCell"/>
</dbReference>
<dbReference type="GO" id="GO:0046872">
    <property type="term" value="F:metal ion binding"/>
    <property type="evidence" value="ECO:0007669"/>
    <property type="project" value="UniProtKB-KW"/>
</dbReference>
<dbReference type="GO" id="GO:0000166">
    <property type="term" value="F:nucleotide binding"/>
    <property type="evidence" value="ECO:0007669"/>
    <property type="project" value="UniProtKB-KW"/>
</dbReference>
<dbReference type="InParanoid" id="G0NTR0"/>
<dbReference type="PROSITE" id="PS50202">
    <property type="entry name" value="MSP"/>
    <property type="match status" value="1"/>
</dbReference>
<dbReference type="InterPro" id="IPR013961">
    <property type="entry name" value="RAI1"/>
</dbReference>
<dbReference type="Pfam" id="PF00635">
    <property type="entry name" value="Motile_Sperm"/>
    <property type="match status" value="1"/>
</dbReference>
<dbReference type="GO" id="GO:0003723">
    <property type="term" value="F:RNA binding"/>
    <property type="evidence" value="ECO:0007669"/>
    <property type="project" value="UniProtKB-KW"/>
</dbReference>
<feature type="domain" description="MSP" evidence="4">
    <location>
        <begin position="426"/>
        <end position="541"/>
    </location>
</feature>
<protein>
    <recommendedName>
        <fullName evidence="2">Decapping nuclease</fullName>
        <ecNumber evidence="2">3.6.1.-</ecNumber>
    </recommendedName>
</protein>
<keyword evidence="2" id="KW-0540">Nuclease</keyword>
<dbReference type="GO" id="GO:0034353">
    <property type="term" value="F:mRNA 5'-diphosphatase activity"/>
    <property type="evidence" value="ECO:0007669"/>
    <property type="project" value="TreeGrafter"/>
</dbReference>
<dbReference type="HOGENOM" id="CLU_503649_0_0_1"/>
<dbReference type="Gene3D" id="2.60.40.10">
    <property type="entry name" value="Immunoglobulins"/>
    <property type="match status" value="1"/>
</dbReference>
<dbReference type="InterPro" id="IPR008962">
    <property type="entry name" value="PapD-like_sf"/>
</dbReference>
<dbReference type="EC" id="3.6.1.-" evidence="2"/>
<keyword evidence="2" id="KW-0547">Nucleotide-binding</keyword>
<accession>G0NTR0</accession>
<dbReference type="AlphaFoldDB" id="G0NTR0"/>
<comment type="subcellular location">
    <subcellularLocation>
        <location evidence="2">Nucleus</location>
    </subcellularLocation>
</comment>
<keyword evidence="2" id="KW-0539">Nucleus</keyword>
<feature type="region of interest" description="Disordered" evidence="3">
    <location>
        <begin position="404"/>
        <end position="424"/>
    </location>
</feature>
<evidence type="ECO:0000313" key="5">
    <source>
        <dbReference type="EMBL" id="EGT37309.1"/>
    </source>
</evidence>
<dbReference type="OrthoDB" id="5872150at2759"/>
<evidence type="ECO:0000313" key="6">
    <source>
        <dbReference type="Proteomes" id="UP000008068"/>
    </source>
</evidence>
<keyword evidence="6" id="KW-1185">Reference proteome</keyword>
<evidence type="ECO:0000256" key="2">
    <source>
        <dbReference type="RuleBase" id="RU367113"/>
    </source>
</evidence>
<comment type="similarity">
    <text evidence="1 2">Belongs to the DXO/Dom3Z family.</text>
</comment>
<dbReference type="PANTHER" id="PTHR12395:SF12">
    <property type="entry name" value="DECAPPING NUCLEASE"/>
    <property type="match status" value="1"/>
</dbReference>
<comment type="cofactor">
    <cofactor evidence="2">
        <name>a divalent metal cation</name>
        <dbReference type="ChEBI" id="CHEBI:60240"/>
    </cofactor>
</comment>
<dbReference type="PANTHER" id="PTHR12395">
    <property type="entry name" value="DOM-3 RELATED"/>
    <property type="match status" value="1"/>
</dbReference>
<keyword evidence="2" id="KW-0694">RNA-binding</keyword>
<gene>
    <name evidence="5" type="ORF">CAEBREN_09687</name>
</gene>
<evidence type="ECO:0000256" key="1">
    <source>
        <dbReference type="ARBA" id="ARBA00006562"/>
    </source>
</evidence>
<evidence type="ECO:0000256" key="3">
    <source>
        <dbReference type="SAM" id="MobiDB-lite"/>
    </source>
</evidence>
<keyword evidence="2" id="KW-0378">Hydrolase</keyword>
<dbReference type="eggNOG" id="ENOG502SH3D">
    <property type="taxonomic scope" value="Eukaryota"/>
</dbReference>
<dbReference type="GO" id="GO:0000956">
    <property type="term" value="P:nuclear-transcribed mRNA catabolic process"/>
    <property type="evidence" value="ECO:0007669"/>
    <property type="project" value="TreeGrafter"/>
</dbReference>
<keyword evidence="2" id="KW-0479">Metal-binding</keyword>
<dbReference type="EMBL" id="GL379945">
    <property type="protein sequence ID" value="EGT37309.1"/>
    <property type="molecule type" value="Genomic_DNA"/>
</dbReference>
<reference evidence="6" key="1">
    <citation type="submission" date="2011-07" db="EMBL/GenBank/DDBJ databases">
        <authorList>
            <consortium name="Caenorhabditis brenneri Sequencing and Analysis Consortium"/>
            <person name="Wilson R.K."/>
        </authorList>
    </citation>
    <scope>NUCLEOTIDE SEQUENCE [LARGE SCALE GENOMIC DNA]</scope>
    <source>
        <strain evidence="6">PB2801</strain>
    </source>
</reference>
<dbReference type="GO" id="GO:0004518">
    <property type="term" value="F:nuclease activity"/>
    <property type="evidence" value="ECO:0007669"/>
    <property type="project" value="UniProtKB-KW"/>
</dbReference>
<dbReference type="GO" id="GO:0005829">
    <property type="term" value="C:cytosol"/>
    <property type="evidence" value="ECO:0007669"/>
    <property type="project" value="TreeGrafter"/>
</dbReference>
<name>G0NTR0_CAEBE</name>
<sequence length="541" mass="60853">MESPNIKVTTIDYYHRDQFMNVKVGLLPKKLNKNRVLFDNPKLACPHINLNVEVPDHGAGELHMESLLEYLRQKSSFLGNYKPHFVTNKQLLKCVAASDYETIEVEAVKIDGVIYLLKTYEGFAANPNYGKSFEHFMTKKTENEGIGADGTVRKAVFSAAIGGSRGSVPWKVLYSGEIDAIDEASNHYELKALSGGVNDHFWKNRSCSFYWQSFFSNVKTIVVGSRTGKYPNDYKTKPPLNLPELSLYEMETVKVEEMPINAAKAANNPKNKMYKEEPLPRNADWTVDKCQLQLMNFLHYINTVLRNNGDCAILSKTRSAENWECRMLSKEMAWFHEFVVDRLTKPPPDEKVPRTTVKRLEPMELISRRMPSSSDESVIHAVSNTNSSAIGPLKIEEPIKAREFADNSSQTESTAHPIDLSTIPGSIQTQPKSKIVFNAPFDEELTYPVKITNPSESAIGFFIRVKKSEGTEIIVTPSSGVLGSKESVRCVVILNGKSMDSAENRLIIEWRNVEAGSKVDMASLGGDGLFWRKTLMIEYND</sequence>
<evidence type="ECO:0000259" key="4">
    <source>
        <dbReference type="PROSITE" id="PS50202"/>
    </source>
</evidence>
<organism evidence="6">
    <name type="scientific">Caenorhabditis brenneri</name>
    <name type="common">Nematode worm</name>
    <dbReference type="NCBI Taxonomy" id="135651"/>
    <lineage>
        <taxon>Eukaryota</taxon>
        <taxon>Metazoa</taxon>
        <taxon>Ecdysozoa</taxon>
        <taxon>Nematoda</taxon>
        <taxon>Chromadorea</taxon>
        <taxon>Rhabditida</taxon>
        <taxon>Rhabditina</taxon>
        <taxon>Rhabditomorpha</taxon>
        <taxon>Rhabditoidea</taxon>
        <taxon>Rhabditidae</taxon>
        <taxon>Peloderinae</taxon>
        <taxon>Caenorhabditis</taxon>
    </lineage>
</organism>
<dbReference type="Pfam" id="PF08652">
    <property type="entry name" value="RAI1"/>
    <property type="match status" value="1"/>
</dbReference>
<dbReference type="STRING" id="135651.G0NTR0"/>
<comment type="function">
    <text evidence="2">Decapping enzyme for NAD-capped RNAs: specifically hydrolyzes the nicotinamide adenine dinucleotide (NAD) cap from a subset of RNAs by removing the entire NAD moiety from the 5'-end of an NAD-capped RNA.</text>
</comment>
<dbReference type="FunCoup" id="G0NTR0">
    <property type="interactions" value="2200"/>
</dbReference>
<dbReference type="Proteomes" id="UP000008068">
    <property type="component" value="Unassembled WGS sequence"/>
</dbReference>
<dbReference type="GO" id="GO:0110155">
    <property type="term" value="P:NAD-cap decapping"/>
    <property type="evidence" value="ECO:0007669"/>
    <property type="project" value="TreeGrafter"/>
</dbReference>